<dbReference type="InterPro" id="IPR013098">
    <property type="entry name" value="Ig_I-set"/>
</dbReference>
<dbReference type="SUPFAM" id="SSF111418">
    <property type="entry name" value="Hormone receptor domain"/>
    <property type="match status" value="1"/>
</dbReference>
<feature type="domain" description="Ig-like" evidence="18">
    <location>
        <begin position="102"/>
        <end position="200"/>
    </location>
</feature>
<feature type="domain" description="G-protein coupled receptors family 2 profile 1" evidence="16">
    <location>
        <begin position="183"/>
        <end position="278"/>
    </location>
</feature>
<feature type="transmembrane region" description="Helical" evidence="14">
    <location>
        <begin position="720"/>
        <end position="740"/>
    </location>
</feature>
<evidence type="ECO:0000256" key="13">
    <source>
        <dbReference type="ARBA" id="ARBA00023319"/>
    </source>
</evidence>
<dbReference type="InterPro" id="IPR051963">
    <property type="entry name" value="Adhesion_GPCR_A"/>
</dbReference>
<proteinExistence type="inferred from homology"/>
<evidence type="ECO:0000256" key="5">
    <source>
        <dbReference type="ARBA" id="ARBA00022729"/>
    </source>
</evidence>
<dbReference type="PROSITE" id="PS50221">
    <property type="entry name" value="GAIN_B"/>
    <property type="match status" value="1"/>
</dbReference>
<dbReference type="InterPro" id="IPR000203">
    <property type="entry name" value="GPS"/>
</dbReference>
<keyword evidence="13" id="KW-0393">Immunoglobulin domain</keyword>
<keyword evidence="4 14" id="KW-0812">Transmembrane</keyword>
<dbReference type="SMART" id="SM00409">
    <property type="entry name" value="IG"/>
    <property type="match status" value="1"/>
</dbReference>
<dbReference type="InterPro" id="IPR036445">
    <property type="entry name" value="GPCR_2_extracell_dom_sf"/>
</dbReference>
<comment type="similarity">
    <text evidence="2">Belongs to the G-protein coupled receptor 2 family. Adhesion G-protein coupled receptor (ADGR) subfamily.</text>
</comment>
<dbReference type="PANTHER" id="PTHR45930:SF2">
    <property type="entry name" value="ADHESION G PROTEIN-COUPLED RECEPTOR A3"/>
    <property type="match status" value="1"/>
</dbReference>
<evidence type="ECO:0000259" key="17">
    <source>
        <dbReference type="PROSITE" id="PS50261"/>
    </source>
</evidence>
<feature type="transmembrane region" description="Helical" evidence="14">
    <location>
        <begin position="638"/>
        <end position="659"/>
    </location>
</feature>
<gene>
    <name evidence="19" type="primary">LOC107691845</name>
</gene>
<feature type="domain" description="GAIN-B" evidence="15">
    <location>
        <begin position="440"/>
        <end position="597"/>
    </location>
</feature>
<dbReference type="Pfam" id="PF00002">
    <property type="entry name" value="7tm_2"/>
    <property type="match status" value="1"/>
</dbReference>
<dbReference type="PROSITE" id="PS50261">
    <property type="entry name" value="G_PROTEIN_RECEP_F2_4"/>
    <property type="match status" value="1"/>
</dbReference>
<dbReference type="InterPro" id="IPR058808">
    <property type="entry name" value="GAIN_ADGRA2/3"/>
</dbReference>
<dbReference type="InterPro" id="IPR057244">
    <property type="entry name" value="GAIN_B"/>
</dbReference>
<reference evidence="19" key="1">
    <citation type="submission" date="2025-08" db="UniProtKB">
        <authorList>
            <consortium name="Ensembl"/>
        </authorList>
    </citation>
    <scope>IDENTIFICATION</scope>
</reference>
<keyword evidence="5" id="KW-0732">Signal</keyword>
<dbReference type="InterPro" id="IPR032675">
    <property type="entry name" value="LRR_dom_sf"/>
</dbReference>
<dbReference type="GO" id="GO:0009897">
    <property type="term" value="C:external side of plasma membrane"/>
    <property type="evidence" value="ECO:0007669"/>
    <property type="project" value="TreeGrafter"/>
</dbReference>
<keyword evidence="12" id="KW-0807">Transducer</keyword>
<dbReference type="InterPro" id="IPR003599">
    <property type="entry name" value="Ig_sub"/>
</dbReference>
<dbReference type="Gene3D" id="2.60.220.50">
    <property type="match status" value="1"/>
</dbReference>
<feature type="transmembrane region" description="Helical" evidence="14">
    <location>
        <begin position="840"/>
        <end position="861"/>
    </location>
</feature>
<evidence type="ECO:0000256" key="8">
    <source>
        <dbReference type="ARBA" id="ARBA00023040"/>
    </source>
</evidence>
<dbReference type="Pfam" id="PF01825">
    <property type="entry name" value="GPS"/>
    <property type="match status" value="1"/>
</dbReference>
<evidence type="ECO:0000256" key="7">
    <source>
        <dbReference type="ARBA" id="ARBA00022989"/>
    </source>
</evidence>
<evidence type="ECO:0000256" key="10">
    <source>
        <dbReference type="ARBA" id="ARBA00023157"/>
    </source>
</evidence>
<dbReference type="GO" id="GO:0004930">
    <property type="term" value="F:G protein-coupled receptor activity"/>
    <property type="evidence" value="ECO:0007669"/>
    <property type="project" value="UniProtKB-KW"/>
</dbReference>
<keyword evidence="10" id="KW-1015">Disulfide bond</keyword>
<dbReference type="InterPro" id="IPR000832">
    <property type="entry name" value="GPCR_2_secretin-like"/>
</dbReference>
<accession>A0A671R6Z5</accession>
<dbReference type="InterPro" id="IPR013783">
    <property type="entry name" value="Ig-like_fold"/>
</dbReference>
<feature type="transmembrane region" description="Helical" evidence="14">
    <location>
        <begin position="605"/>
        <end position="626"/>
    </location>
</feature>
<dbReference type="InterPro" id="IPR007110">
    <property type="entry name" value="Ig-like_dom"/>
</dbReference>
<dbReference type="InterPro" id="IPR017981">
    <property type="entry name" value="GPCR_2-like_7TM"/>
</dbReference>
<keyword evidence="3" id="KW-0433">Leucine-rich repeat</keyword>
<comment type="subcellular location">
    <subcellularLocation>
        <location evidence="1">Membrane</location>
        <topology evidence="1">Multi-pass membrane protein</topology>
    </subcellularLocation>
</comment>
<keyword evidence="6" id="KW-0677">Repeat</keyword>
<reference evidence="19" key="2">
    <citation type="submission" date="2025-09" db="UniProtKB">
        <authorList>
            <consortium name="Ensembl"/>
        </authorList>
    </citation>
    <scope>IDENTIFICATION</scope>
</reference>
<dbReference type="PROSITE" id="PS50227">
    <property type="entry name" value="G_PROTEIN_RECEP_F2_3"/>
    <property type="match status" value="1"/>
</dbReference>
<keyword evidence="9 14" id="KW-0472">Membrane</keyword>
<evidence type="ECO:0000256" key="6">
    <source>
        <dbReference type="ARBA" id="ARBA00022737"/>
    </source>
</evidence>
<protein>
    <submittedName>
        <fullName evidence="19">Adhesion G protein-coupled receptor A3-like</fullName>
    </submittedName>
</protein>
<evidence type="ECO:0000259" key="15">
    <source>
        <dbReference type="PROSITE" id="PS50221"/>
    </source>
</evidence>
<dbReference type="InterPro" id="IPR000483">
    <property type="entry name" value="Cys-rich_flank_reg_C"/>
</dbReference>
<evidence type="ECO:0000259" key="16">
    <source>
        <dbReference type="PROSITE" id="PS50227"/>
    </source>
</evidence>
<dbReference type="AlphaFoldDB" id="A0A671R6Z5"/>
<dbReference type="PANTHER" id="PTHR45930">
    <property type="entry name" value="G-PROTEIN COUPLED RECEPTOR 124-LIKE PROTEIN"/>
    <property type="match status" value="1"/>
</dbReference>
<feature type="transmembrane region" description="Helical" evidence="14">
    <location>
        <begin position="760"/>
        <end position="783"/>
    </location>
</feature>
<evidence type="ECO:0000256" key="1">
    <source>
        <dbReference type="ARBA" id="ARBA00004141"/>
    </source>
</evidence>
<evidence type="ECO:0000256" key="12">
    <source>
        <dbReference type="ARBA" id="ARBA00023224"/>
    </source>
</evidence>
<evidence type="ECO:0000256" key="9">
    <source>
        <dbReference type="ARBA" id="ARBA00023136"/>
    </source>
</evidence>
<evidence type="ECO:0000256" key="4">
    <source>
        <dbReference type="ARBA" id="ARBA00022692"/>
    </source>
</evidence>
<feature type="transmembrane region" description="Helical" evidence="14">
    <location>
        <begin position="873"/>
        <end position="896"/>
    </location>
</feature>
<dbReference type="Proteomes" id="UP000472260">
    <property type="component" value="Unassembled WGS sequence"/>
</dbReference>
<keyword evidence="8" id="KW-0297">G-protein coupled receptor</keyword>
<sequence length="1211" mass="133272">NLIGCLHVDVFKGLSNLECSCDLIIGSDGAFMIFEHAVYIFREFDSPYLLCDCNLQWLVVWIKEKAIGVKETRCSFPRSLQGQLITSLRPETLTCNAPLELPSFQMTPSQHQIVFQGDSLPFQCMASFVDEDMQVLWYQDGKMVEPDATQGIYIEKSMVQNCSLIASALTISNIQPGFTGNWECRVRTSRGNNTRTVHIVVLESSAKYCLPDRVSNNKGDYRWPRTLSGITAYLPCKRQVSGAGIYSGSLAEDRRAWRRCGRSGQWAEDDYSRCEYMKDVTRVLYIINQMPLNLTNAVQTAQQLLAYTAEAPNFSDKVDVIFVAEMIEKIGKFAEKYKELGDVMVDISSNLMLADERVLWMAQREARACSRIVECLQRIAALRISNGALAYSTNSHNIALEAHAIKASSFNGMTCTLFQKLSPERTPVAHFSPRDPDINPERQLSFKCNVTSNLNVIASPRLQNTIVEASLQLPPSLFSSLGSSGQADEAVYKLHLLAFRNGKLFPPTGNSTLLSDGSKRRSVVTPVILTKIVNATLRRFLHGSDAVPSFWNFSLLGGQGGWQSDGCRILHQDDNFTTMSCHSLNNYALLMVRETREAFEPLQPVIYATAIVLLLCLLSVIVSYIYHHKSVRVSKKCWHMLVNLCSHMLLTCAVFVGGINQTYSASVCQAVGIVLHYSTLATALWSGVTARNIYKQVTRKAKRYEELDEPPPPPRPMLRFYLIGGGIPIIVCGITAAANIKNYGSQVNAPYCWMAWEPSLGAFYGPAAFIVFVDCMYFLSILIQLRRHPERRFELKEQSEEQQHLSVAEATEITPALLESSSAAADQPVPMSALENEHTFVAQLIGVAGSLVLYVALWVFGALAVSQEHPADLAFACLFGAAALALGAFLVAHHCVNHQDMRRHWSRACCLVRRNYAIQIDSLLLPVAGAGGSVLTARGNGETAKCPASSAESSCTNKSAPSVRNSTQGCKLTNLQVEAAQCKAAPSTANGTALLDNSLTEHSVDNEIKMHVAPIEVQYRPNSVNNNNLQGTGNANINGHSGRHHKNRTRAHRASRLTVLREYSYDVPTSVESSVQSIPHKRHHHHESLQVRNSRRAAYFRRLRHLAKGGGVRPGNSFGHGLSNNVGNGVSNGGLVGGGDGSGTDVTSQTRDCPKKPLAVELEVQPKSYGLNLACQNGPAKDSEMLQNLSPLNVESSGNIKTGLWKHETAV</sequence>
<dbReference type="Gene3D" id="3.80.10.10">
    <property type="entry name" value="Ribonuclease Inhibitor"/>
    <property type="match status" value="1"/>
</dbReference>
<evidence type="ECO:0000256" key="14">
    <source>
        <dbReference type="SAM" id="Phobius"/>
    </source>
</evidence>
<name>A0A671R6Z5_9TELE</name>
<dbReference type="InterPro" id="IPR046338">
    <property type="entry name" value="GAIN_dom_sf"/>
</dbReference>
<feature type="domain" description="G-protein coupled receptors family 2 profile 2" evidence="17">
    <location>
        <begin position="602"/>
        <end position="898"/>
    </location>
</feature>
<dbReference type="GO" id="GO:0007166">
    <property type="term" value="P:cell surface receptor signaling pathway"/>
    <property type="evidence" value="ECO:0007669"/>
    <property type="project" value="InterPro"/>
</dbReference>
<evidence type="ECO:0000313" key="20">
    <source>
        <dbReference type="Proteomes" id="UP000472260"/>
    </source>
</evidence>
<dbReference type="InterPro" id="IPR036179">
    <property type="entry name" value="Ig-like_dom_sf"/>
</dbReference>
<evidence type="ECO:0000313" key="19">
    <source>
        <dbReference type="Ensembl" id="ENSSANP00000078902.1"/>
    </source>
</evidence>
<dbReference type="SUPFAM" id="SSF48726">
    <property type="entry name" value="Immunoglobulin"/>
    <property type="match status" value="1"/>
</dbReference>
<evidence type="ECO:0000256" key="11">
    <source>
        <dbReference type="ARBA" id="ARBA00023170"/>
    </source>
</evidence>
<dbReference type="SMART" id="SM00082">
    <property type="entry name" value="LRRCT"/>
    <property type="match status" value="1"/>
</dbReference>
<dbReference type="Ensembl" id="ENSSANT00000083875.1">
    <property type="protein sequence ID" value="ENSSANP00000078902.1"/>
    <property type="gene ID" value="ENSSANG00000039240.1"/>
</dbReference>
<organism evidence="19 20">
    <name type="scientific">Sinocyclocheilus anshuiensis</name>
    <dbReference type="NCBI Taxonomy" id="1608454"/>
    <lineage>
        <taxon>Eukaryota</taxon>
        <taxon>Metazoa</taxon>
        <taxon>Chordata</taxon>
        <taxon>Craniata</taxon>
        <taxon>Vertebrata</taxon>
        <taxon>Euteleostomi</taxon>
        <taxon>Actinopterygii</taxon>
        <taxon>Neopterygii</taxon>
        <taxon>Teleostei</taxon>
        <taxon>Ostariophysi</taxon>
        <taxon>Cypriniformes</taxon>
        <taxon>Cyprinidae</taxon>
        <taxon>Cyprininae</taxon>
        <taxon>Sinocyclocheilus</taxon>
    </lineage>
</organism>
<dbReference type="InterPro" id="IPR001879">
    <property type="entry name" value="GPCR_2_extracellular_dom"/>
</dbReference>
<dbReference type="Pfam" id="PF26588">
    <property type="entry name" value="GAIN_ADGRA3"/>
    <property type="match status" value="1"/>
</dbReference>
<evidence type="ECO:0000256" key="2">
    <source>
        <dbReference type="ARBA" id="ARBA00007343"/>
    </source>
</evidence>
<dbReference type="Gene3D" id="4.10.1240.10">
    <property type="entry name" value="GPCR, family 2, extracellular hormone receptor domain"/>
    <property type="match status" value="1"/>
</dbReference>
<feature type="transmembrane region" description="Helical" evidence="14">
    <location>
        <begin position="671"/>
        <end position="694"/>
    </location>
</feature>
<dbReference type="Pfam" id="PF07679">
    <property type="entry name" value="I-set"/>
    <property type="match status" value="1"/>
</dbReference>
<evidence type="ECO:0000259" key="18">
    <source>
        <dbReference type="PROSITE" id="PS50835"/>
    </source>
</evidence>
<keyword evidence="20" id="KW-1185">Reference proteome</keyword>
<dbReference type="Gene3D" id="1.20.1070.10">
    <property type="entry name" value="Rhodopsin 7-helix transmembrane proteins"/>
    <property type="match status" value="1"/>
</dbReference>
<dbReference type="Gene3D" id="2.60.40.10">
    <property type="entry name" value="Immunoglobulins"/>
    <property type="match status" value="1"/>
</dbReference>
<keyword evidence="11" id="KW-0675">Receptor</keyword>
<dbReference type="PROSITE" id="PS50835">
    <property type="entry name" value="IG_LIKE"/>
    <property type="match status" value="1"/>
</dbReference>
<keyword evidence="7 14" id="KW-1133">Transmembrane helix</keyword>
<evidence type="ECO:0000256" key="3">
    <source>
        <dbReference type="ARBA" id="ARBA00022614"/>
    </source>
</evidence>